<reference evidence="1 2" key="1">
    <citation type="submission" date="2018-10" db="EMBL/GenBank/DDBJ databases">
        <title>Bacillus Keqinensis sp. nov., a moderately halophilic bacterium isolated from a saline-alkaline lake.</title>
        <authorList>
            <person name="Wang H."/>
        </authorList>
    </citation>
    <scope>NUCLEOTIDE SEQUENCE [LARGE SCALE GENOMIC DNA]</scope>
    <source>
        <strain evidence="1 2">KQ-3</strain>
    </source>
</reference>
<dbReference type="Proteomes" id="UP000278746">
    <property type="component" value="Unassembled WGS sequence"/>
</dbReference>
<gene>
    <name evidence="1" type="ORF">EBO34_06180</name>
</gene>
<organism evidence="1 2">
    <name type="scientific">Alteribacter keqinensis</name>
    <dbReference type="NCBI Taxonomy" id="2483800"/>
    <lineage>
        <taxon>Bacteria</taxon>
        <taxon>Bacillati</taxon>
        <taxon>Bacillota</taxon>
        <taxon>Bacilli</taxon>
        <taxon>Bacillales</taxon>
        <taxon>Bacillaceae</taxon>
        <taxon>Alteribacter</taxon>
    </lineage>
</organism>
<accession>A0A3M7TW60</accession>
<keyword evidence="2" id="KW-1185">Reference proteome</keyword>
<sequence length="110" mass="12193">MKIWIITGTSLMIIFASASVYWHLTGAPWTHSAAKNHASSFIATEYSLEEDSLTPVSSLYSRSQGRYAVKLKDQNDNVYEAAVRMESPTKAGLTFDVTGQYDSFGTAYCH</sequence>
<dbReference type="EMBL" id="RHIB01000001">
    <property type="protein sequence ID" value="RNA69521.1"/>
    <property type="molecule type" value="Genomic_DNA"/>
</dbReference>
<evidence type="ECO:0000313" key="2">
    <source>
        <dbReference type="Proteomes" id="UP000278746"/>
    </source>
</evidence>
<name>A0A3M7TW60_9BACI</name>
<comment type="caution">
    <text evidence="1">The sequence shown here is derived from an EMBL/GenBank/DDBJ whole genome shotgun (WGS) entry which is preliminary data.</text>
</comment>
<proteinExistence type="predicted"/>
<evidence type="ECO:0000313" key="1">
    <source>
        <dbReference type="EMBL" id="RNA69521.1"/>
    </source>
</evidence>
<dbReference type="OrthoDB" id="2886328at2"/>
<dbReference type="AlphaFoldDB" id="A0A3M7TW60"/>
<protein>
    <submittedName>
        <fullName evidence="1">Uncharacterized protein</fullName>
    </submittedName>
</protein>
<dbReference type="RefSeq" id="WP_122897040.1">
    <property type="nucleotide sequence ID" value="NZ_RHIB01000001.1"/>
</dbReference>